<sequence length="401" mass="45620">MDPDNSALHLHALQSLEASDRVLAKVNGGLDEVHRYDMITTDWLQEVLGASTPGAEITQWERTGGHKGMTSRHFLQVEWNEAGTTAELPTSIFIKATPDEGLLRETLSMLHMAELESNIYNVCGKDLADLIPRCYYAKAYPGGRFIILLEDLVQRNVEVHWMGDDCSVEYAKAVAVAQGKIHARFWNSPRFEGDGDMVWVRPRTRRFGEQWLQRQFTHVRATFLKSDLGKACPIYVRNLIENWEKNCTRCYEYWDRKPPTLVHGDSHLGNVLKFSDGSAGYYDWQCLFRGYGFRDLAYFLMSALTVEDVKAHEKDIFDLYLTTLEENGVTTVDPAEAWLDYNLLRLERLDSTMTSLSLAGGYGHARHALERQLQTLTYTTQEYDVASLLDSVVTTGSIQKA</sequence>
<keyword evidence="2" id="KW-1185">Reference proteome</keyword>
<dbReference type="AlphaFoldDB" id="W9YEH3"/>
<organism evidence="1 2">
    <name type="scientific">Capronia epimyces CBS 606.96</name>
    <dbReference type="NCBI Taxonomy" id="1182542"/>
    <lineage>
        <taxon>Eukaryota</taxon>
        <taxon>Fungi</taxon>
        <taxon>Dikarya</taxon>
        <taxon>Ascomycota</taxon>
        <taxon>Pezizomycotina</taxon>
        <taxon>Eurotiomycetes</taxon>
        <taxon>Chaetothyriomycetidae</taxon>
        <taxon>Chaetothyriales</taxon>
        <taxon>Herpotrichiellaceae</taxon>
        <taxon>Capronia</taxon>
    </lineage>
</organism>
<gene>
    <name evidence="1" type="ORF">A1O3_06993</name>
</gene>
<dbReference type="eggNOG" id="ENOG502S3P0">
    <property type="taxonomic scope" value="Eukaryota"/>
</dbReference>
<dbReference type="SUPFAM" id="SSF56112">
    <property type="entry name" value="Protein kinase-like (PK-like)"/>
    <property type="match status" value="1"/>
</dbReference>
<dbReference type="PANTHER" id="PTHR23020:SF41">
    <property type="entry name" value="AMINOGLYCOSIDE PHOSPHOTRANSFERASE DOMAIN-CONTAINING PROTEIN"/>
    <property type="match status" value="1"/>
</dbReference>
<dbReference type="GeneID" id="19171097"/>
<protein>
    <recommendedName>
        <fullName evidence="3">CHK kinase-like domain-containing protein</fullName>
    </recommendedName>
</protein>
<reference evidence="1 2" key="1">
    <citation type="submission" date="2013-03" db="EMBL/GenBank/DDBJ databases">
        <title>The Genome Sequence of Capronia epimyces CBS 606.96.</title>
        <authorList>
            <consortium name="The Broad Institute Genomics Platform"/>
            <person name="Cuomo C."/>
            <person name="de Hoog S."/>
            <person name="Gorbushina A."/>
            <person name="Walker B."/>
            <person name="Young S.K."/>
            <person name="Zeng Q."/>
            <person name="Gargeya S."/>
            <person name="Fitzgerald M."/>
            <person name="Haas B."/>
            <person name="Abouelleil A."/>
            <person name="Allen A.W."/>
            <person name="Alvarado L."/>
            <person name="Arachchi H.M."/>
            <person name="Berlin A.M."/>
            <person name="Chapman S.B."/>
            <person name="Gainer-Dewar J."/>
            <person name="Goldberg J."/>
            <person name="Griggs A."/>
            <person name="Gujja S."/>
            <person name="Hansen M."/>
            <person name="Howarth C."/>
            <person name="Imamovic A."/>
            <person name="Ireland A."/>
            <person name="Larimer J."/>
            <person name="McCowan C."/>
            <person name="Murphy C."/>
            <person name="Pearson M."/>
            <person name="Poon T.W."/>
            <person name="Priest M."/>
            <person name="Roberts A."/>
            <person name="Saif S."/>
            <person name="Shea T."/>
            <person name="Sisk P."/>
            <person name="Sykes S."/>
            <person name="Wortman J."/>
            <person name="Nusbaum C."/>
            <person name="Birren B."/>
        </authorList>
    </citation>
    <scope>NUCLEOTIDE SEQUENCE [LARGE SCALE GENOMIC DNA]</scope>
    <source>
        <strain evidence="1 2">CBS 606.96</strain>
    </source>
</reference>
<dbReference type="OrthoDB" id="191037at2759"/>
<name>W9YEH3_9EURO</name>
<evidence type="ECO:0008006" key="3">
    <source>
        <dbReference type="Google" id="ProtNLM"/>
    </source>
</evidence>
<accession>W9YEH3</accession>
<dbReference type="Gene3D" id="3.90.1200.10">
    <property type="match status" value="1"/>
</dbReference>
<dbReference type="Pfam" id="PF02958">
    <property type="entry name" value="EcKL"/>
    <property type="match status" value="1"/>
</dbReference>
<dbReference type="RefSeq" id="XP_007735297.1">
    <property type="nucleotide sequence ID" value="XM_007737107.1"/>
</dbReference>
<evidence type="ECO:0000313" key="1">
    <source>
        <dbReference type="EMBL" id="EXJ80709.1"/>
    </source>
</evidence>
<dbReference type="HOGENOM" id="CLU_061751_0_0_1"/>
<dbReference type="InterPro" id="IPR052961">
    <property type="entry name" value="Oxido-Kinase-like_Enzymes"/>
</dbReference>
<proteinExistence type="predicted"/>
<comment type="caution">
    <text evidence="1">The sequence shown here is derived from an EMBL/GenBank/DDBJ whole genome shotgun (WGS) entry which is preliminary data.</text>
</comment>
<dbReference type="InterPro" id="IPR004119">
    <property type="entry name" value="EcKL"/>
</dbReference>
<evidence type="ECO:0000313" key="2">
    <source>
        <dbReference type="Proteomes" id="UP000019478"/>
    </source>
</evidence>
<dbReference type="EMBL" id="AMGY01000006">
    <property type="protein sequence ID" value="EXJ80709.1"/>
    <property type="molecule type" value="Genomic_DNA"/>
</dbReference>
<dbReference type="InterPro" id="IPR011009">
    <property type="entry name" value="Kinase-like_dom_sf"/>
</dbReference>
<dbReference type="Proteomes" id="UP000019478">
    <property type="component" value="Unassembled WGS sequence"/>
</dbReference>
<dbReference type="PANTHER" id="PTHR23020">
    <property type="entry name" value="UNCHARACTERIZED NUCLEAR HORMONE RECEPTOR-RELATED"/>
    <property type="match status" value="1"/>
</dbReference>